<name>A0A0U4IJN6_9CAUD</name>
<dbReference type="InterPro" id="IPR043502">
    <property type="entry name" value="DNA/RNA_pol_sf"/>
</dbReference>
<sequence>MARERLLPSDLLGYVKAGLLPGSSMAVDTETSGLRTDEGARVSTVSVAWLDEDNEWSFVKTEQWDSGISTNRFEQVYPGFPDIRVISFAWPFDQGVSGTGKPEDNGQATLWPDADNLPLSEWLALLEFIEFVGDRMSLDFQNAKFDLHMFRAGVRRWPGVGQDFIEQLQWDTQNGNDLVFGFLPSTSLKGPGTATEHLWGAQESDEKHVISEYLKKKKLPKGRWDLMPWDIIAKYADQDARLTVRLKHVQQDKILYGGVPWMDGKQGRMEASEAFQRRMNMTRLLYRMEKRGLPFHVEQAQHWSAELKKRAADFAKQLPFKPATLDMAKHYWFGEGTKQGVEGLGHPPVSTTEKGAPSLTANDVGKLILQDLPGAGAWRNFAKCQDADVRWYEGWITKAGPDGRLRTSVRQNGTRSGRFSVEGIQLQAIPQNYKLSGYEGMDGIPSPRALIGAGVAEMPGWEMWELDLANAELRVAALFAGCQRMLDMIDQGMDLHGQTAIDLFDASEDDENWDQRRSIAKRANFSLIFGVGWATLQENIEVNTGIVLSDREAQVLVKDWNALYPEYKRAINAHMDRIEKRRRNRKGPAGYLQMSNGERRWFSEFEDTHKGFNQRVQPSLAQYGIDWWSASDEFISSQLTEEELEVGGTVLLVHDSMVLLLPSDRAEAIIERVIQIGVDLWSTRFVGVPGGVDAKPWNK</sequence>
<dbReference type="PANTHER" id="PTHR10133">
    <property type="entry name" value="DNA POLYMERASE I"/>
    <property type="match status" value="1"/>
</dbReference>
<dbReference type="InterPro" id="IPR036397">
    <property type="entry name" value="RNaseH_sf"/>
</dbReference>
<protein>
    <submittedName>
        <fullName evidence="4">DNA polymerase I</fullName>
    </submittedName>
</protein>
<evidence type="ECO:0000313" key="4">
    <source>
        <dbReference type="EMBL" id="ALY10710.1"/>
    </source>
</evidence>
<dbReference type="PANTHER" id="PTHR10133:SF27">
    <property type="entry name" value="DNA POLYMERASE NU"/>
    <property type="match status" value="1"/>
</dbReference>
<dbReference type="NCBIfam" id="NF038381">
    <property type="entry name" value="phage_DpoZ_2"/>
    <property type="match status" value="1"/>
</dbReference>
<dbReference type="GO" id="GO:0003677">
    <property type="term" value="F:DNA binding"/>
    <property type="evidence" value="ECO:0007669"/>
    <property type="project" value="InterPro"/>
</dbReference>
<evidence type="ECO:0000256" key="1">
    <source>
        <dbReference type="ARBA" id="ARBA00022705"/>
    </source>
</evidence>
<dbReference type="SMART" id="SM00482">
    <property type="entry name" value="POLAc"/>
    <property type="match status" value="1"/>
</dbReference>
<dbReference type="InterPro" id="IPR001098">
    <property type="entry name" value="DNA-dir_DNA_pol_A_palm_dom"/>
</dbReference>
<evidence type="ECO:0000259" key="3">
    <source>
        <dbReference type="SMART" id="SM00482"/>
    </source>
</evidence>
<dbReference type="InterPro" id="IPR012337">
    <property type="entry name" value="RNaseH-like_sf"/>
</dbReference>
<dbReference type="GO" id="GO:0006261">
    <property type="term" value="P:DNA-templated DNA replication"/>
    <property type="evidence" value="ECO:0007669"/>
    <property type="project" value="InterPro"/>
</dbReference>
<dbReference type="SUPFAM" id="SSF53098">
    <property type="entry name" value="Ribonuclease H-like"/>
    <property type="match status" value="1"/>
</dbReference>
<feature type="domain" description="DNA-directed DNA polymerase family A palm" evidence="3">
    <location>
        <begin position="447"/>
        <end position="665"/>
    </location>
</feature>
<gene>
    <name evidence="4" type="primary">45</name>
    <name evidence="4" type="ORF">VULTURE_45</name>
</gene>
<dbReference type="Gene3D" id="3.30.70.370">
    <property type="match status" value="1"/>
</dbReference>
<dbReference type="SUPFAM" id="SSF56672">
    <property type="entry name" value="DNA/RNA polymerases"/>
    <property type="match status" value="1"/>
</dbReference>
<dbReference type="GO" id="GO:0006302">
    <property type="term" value="P:double-strand break repair"/>
    <property type="evidence" value="ECO:0007669"/>
    <property type="project" value="TreeGrafter"/>
</dbReference>
<dbReference type="Gene3D" id="1.10.150.20">
    <property type="entry name" value="5' to 3' exonuclease, C-terminal subdomain"/>
    <property type="match status" value="1"/>
</dbReference>
<dbReference type="Proteomes" id="UP000224419">
    <property type="component" value="Genome"/>
</dbReference>
<keyword evidence="2" id="KW-1194">Viral DNA replication</keyword>
<accession>A0A0U4IJN6</accession>
<dbReference type="Pfam" id="PF00476">
    <property type="entry name" value="DNA_pol_A"/>
    <property type="match status" value="1"/>
</dbReference>
<dbReference type="Gene3D" id="3.30.420.10">
    <property type="entry name" value="Ribonuclease H-like superfamily/Ribonuclease H"/>
    <property type="match status" value="1"/>
</dbReference>
<evidence type="ECO:0000313" key="5">
    <source>
        <dbReference type="Proteomes" id="UP000224419"/>
    </source>
</evidence>
<dbReference type="PRINTS" id="PR00868">
    <property type="entry name" value="DNAPOLI"/>
</dbReference>
<organism evidence="4 5">
    <name type="scientific">Arthrobacter phage Vulture</name>
    <dbReference type="NCBI Taxonomy" id="1772321"/>
    <lineage>
        <taxon>Viruses</taxon>
        <taxon>Duplodnaviria</taxon>
        <taxon>Heunggongvirae</taxon>
        <taxon>Uroviricota</taxon>
        <taxon>Caudoviricetes</taxon>
        <taxon>Korravirus</taxon>
        <taxon>Korravirus hunterdalle</taxon>
    </lineage>
</organism>
<dbReference type="GO" id="GO:0003887">
    <property type="term" value="F:DNA-directed DNA polymerase activity"/>
    <property type="evidence" value="ECO:0007669"/>
    <property type="project" value="InterPro"/>
</dbReference>
<dbReference type="EMBL" id="KU160671">
    <property type="protein sequence ID" value="ALY10710.1"/>
    <property type="molecule type" value="Genomic_DNA"/>
</dbReference>
<reference evidence="4 5" key="1">
    <citation type="submission" date="2015-11" db="EMBL/GenBank/DDBJ databases">
        <authorList>
            <person name="Chudoff D."/>
            <person name="Farina J."/>
            <person name="Dunbar D."/>
            <person name="Bradley K.W."/>
            <person name="Asai D.J."/>
            <person name="Jacobs-Sera D."/>
            <person name="Guerrero C.A."/>
            <person name="Bowman C.A."/>
            <person name="Russell D.A."/>
            <person name="Pope W.H."/>
            <person name="Hatfull G.F."/>
        </authorList>
    </citation>
    <scope>NUCLEOTIDE SEQUENCE [LARGE SCALE GENOMIC DNA]</scope>
</reference>
<dbReference type="InterPro" id="IPR002298">
    <property type="entry name" value="DNA_polymerase_A"/>
</dbReference>
<dbReference type="GO" id="GO:0039693">
    <property type="term" value="P:viral DNA genome replication"/>
    <property type="evidence" value="ECO:0007669"/>
    <property type="project" value="UniProtKB-KW"/>
</dbReference>
<proteinExistence type="predicted"/>
<evidence type="ECO:0000256" key="2">
    <source>
        <dbReference type="ARBA" id="ARBA00023109"/>
    </source>
</evidence>
<keyword evidence="1" id="KW-0235">DNA replication</keyword>